<evidence type="ECO:0000256" key="8">
    <source>
        <dbReference type="SAM" id="MobiDB-lite"/>
    </source>
</evidence>
<keyword evidence="3 10" id="KW-0396">Initiation factor</keyword>
<comment type="caution">
    <text evidence="10">The sequence shown here is derived from an EMBL/GenBank/DDBJ whole genome shotgun (WGS) entry which is preliminary data.</text>
</comment>
<dbReference type="GO" id="GO:0000049">
    <property type="term" value="F:tRNA binding"/>
    <property type="evidence" value="ECO:0007669"/>
    <property type="project" value="TreeGrafter"/>
</dbReference>
<feature type="region of interest" description="Disordered" evidence="8">
    <location>
        <begin position="742"/>
        <end position="821"/>
    </location>
</feature>
<dbReference type="InterPro" id="IPR013979">
    <property type="entry name" value="TIF_beta_prop-like"/>
</dbReference>
<accession>A0A7J6NU81</accession>
<dbReference type="GO" id="GO:0022627">
    <property type="term" value="C:cytosolic small ribosomal subunit"/>
    <property type="evidence" value="ECO:0007669"/>
    <property type="project" value="TreeGrafter"/>
</dbReference>
<keyword evidence="7" id="KW-0648">Protein biosynthesis</keyword>
<evidence type="ECO:0000256" key="2">
    <source>
        <dbReference type="ARBA" id="ARBA00013819"/>
    </source>
</evidence>
<dbReference type="EMBL" id="JABANM010036780">
    <property type="protein sequence ID" value="KAF4687423.1"/>
    <property type="molecule type" value="Genomic_DNA"/>
</dbReference>
<dbReference type="AlphaFoldDB" id="A0A7J6NU81"/>
<evidence type="ECO:0000313" key="11">
    <source>
        <dbReference type="Proteomes" id="UP000574390"/>
    </source>
</evidence>
<evidence type="ECO:0000256" key="4">
    <source>
        <dbReference type="ARBA" id="ARBA00022574"/>
    </source>
</evidence>
<feature type="compositionally biased region" description="Basic and acidic residues" evidence="8">
    <location>
        <begin position="783"/>
        <end position="821"/>
    </location>
</feature>
<evidence type="ECO:0000259" key="9">
    <source>
        <dbReference type="Pfam" id="PF08662"/>
    </source>
</evidence>
<reference evidence="10 11" key="1">
    <citation type="submission" date="2020-04" db="EMBL/GenBank/DDBJ databases">
        <title>Perkinsus olseni comparative genomics.</title>
        <authorList>
            <person name="Bogema D.R."/>
        </authorList>
    </citation>
    <scope>NUCLEOTIDE SEQUENCE [LARGE SCALE GENOMIC DNA]</scope>
    <source>
        <strain evidence="10">ATCC PRA-205</strain>
    </source>
</reference>
<sequence length="884" mass="98061">MILIWLRVVMATDDDALPVAAYAALLTNLPLSLGAAAGPQPNDDDFLRLTGTALRVHNKDAHCSFTGDWILKQDWTSLDLSVGRTTLVQTLTVLCPKADDYNGFMSKFTAEGRPENVLLEFLPSRLDGKRKFVFDGPPPEPTGLDPLRLIDNSTLRDKRASLELAASKLRLPRHLHFVTESYLKARRGGKEVFTAMRGVCLALRDTLKMEYGTVRSLCDIYRNVSRTAVNTAWQQQQQSKGVEIYSTASSDPSKPKYELPTGAKSPDGFTYSPDGLMCGVLTQKGDVDVYDCTKGYTKILTCQQQESFIRNFYFSPKGTFLVTYERYSTETQKENVHLWHLETGEIICSLILKQSNQRMWPCFKWTKDERVCVRMVTNELHFLSGRRPQLTKEATLFKLRLPNIASFELSPDCKTVACFVGENKGQPGMVKVYSISSADTKLLGQKSFFNCQTCSMEWNNDGTSLLMTVHQESGRGLSQNYYGSTGLYFLRPSPMGQAGQNDLSLCTNNEPAQASAWSPNTNEFIALVGDMPPTLSLNEGVRGVSKVTFGRSRRNTLLWSPNGRYFLSGGFGNLPGEADVWDKEKHVKLTTMNLPCTVLSDWGADGRTLLTASIAPRMRVDNHIKLHNYDGRQTLEIPFDELYYAGWRPMDTSLFEDLAPSPRVVKAATAAAKKAAKEPVAKAKAAYKPPSGGAFAAALRAERHAIEKTEVKVEYRPPSRAVGAPANLQELMNNLPQKLPPGMTVPLPQMNAKTGSSSTASRNARKRANRAAAKAAKEEEEAEQRQKAEEEEKKAEEKAAAVEREAHAEEGKQHTTDDKRLRNLRKKLKEVTALKALPCELRLGAHVAMGVLSLADSLNDAQMAKIANESNLVEEIKEIEARLG</sequence>
<dbReference type="PANTHER" id="PTHR13227:SF0">
    <property type="entry name" value="EUKARYOTIC TRANSLATION INITIATION FACTOR 2A"/>
    <property type="match status" value="1"/>
</dbReference>
<organism evidence="10 11">
    <name type="scientific">Perkinsus olseni</name>
    <name type="common">Perkinsus atlanticus</name>
    <dbReference type="NCBI Taxonomy" id="32597"/>
    <lineage>
        <taxon>Eukaryota</taxon>
        <taxon>Sar</taxon>
        <taxon>Alveolata</taxon>
        <taxon>Perkinsozoa</taxon>
        <taxon>Perkinsea</taxon>
        <taxon>Perkinsida</taxon>
        <taxon>Perkinsidae</taxon>
        <taxon>Perkinsus</taxon>
    </lineage>
</organism>
<keyword evidence="5" id="KW-0677">Repeat</keyword>
<name>A0A7J6NU81_PEROL</name>
<feature type="domain" description="Translation initiation factor beta propellor-like" evidence="9">
    <location>
        <begin position="446"/>
        <end position="643"/>
    </location>
</feature>
<dbReference type="PANTHER" id="PTHR13227">
    <property type="entry name" value="EUKARYOTIC TRANSLATION INITIATION FACTOR 2A"/>
    <property type="match status" value="1"/>
</dbReference>
<evidence type="ECO:0000256" key="6">
    <source>
        <dbReference type="ARBA" id="ARBA00022845"/>
    </source>
</evidence>
<dbReference type="SUPFAM" id="SSF82171">
    <property type="entry name" value="DPP6 N-terminal domain-like"/>
    <property type="match status" value="1"/>
</dbReference>
<dbReference type="Proteomes" id="UP000574390">
    <property type="component" value="Unassembled WGS sequence"/>
</dbReference>
<evidence type="ECO:0000256" key="3">
    <source>
        <dbReference type="ARBA" id="ARBA00022540"/>
    </source>
</evidence>
<evidence type="ECO:0000256" key="7">
    <source>
        <dbReference type="ARBA" id="ARBA00022917"/>
    </source>
</evidence>
<dbReference type="GO" id="GO:0003743">
    <property type="term" value="F:translation initiation factor activity"/>
    <property type="evidence" value="ECO:0007669"/>
    <property type="project" value="UniProtKB-KW"/>
</dbReference>
<comment type="similarity">
    <text evidence="1">Belongs to the WD repeat EIF2A family.</text>
</comment>
<proteinExistence type="inferred from homology"/>
<evidence type="ECO:0000256" key="1">
    <source>
        <dbReference type="ARBA" id="ARBA00009573"/>
    </source>
</evidence>
<gene>
    <name evidence="10" type="primary">EIF2A_4</name>
    <name evidence="10" type="ORF">FOZ62_019937</name>
</gene>
<dbReference type="Pfam" id="PF08662">
    <property type="entry name" value="eIF2A"/>
    <property type="match status" value="1"/>
</dbReference>
<feature type="compositionally biased region" description="Polar residues" evidence="8">
    <location>
        <begin position="751"/>
        <end position="761"/>
    </location>
</feature>
<dbReference type="InterPro" id="IPR011387">
    <property type="entry name" value="TIF2A"/>
</dbReference>
<dbReference type="Gene3D" id="2.130.10.10">
    <property type="entry name" value="YVTN repeat-like/Quinoprotein amine dehydrogenase"/>
    <property type="match status" value="1"/>
</dbReference>
<keyword evidence="6" id="KW-0810">Translation regulation</keyword>
<dbReference type="GO" id="GO:0043022">
    <property type="term" value="F:ribosome binding"/>
    <property type="evidence" value="ECO:0007669"/>
    <property type="project" value="TreeGrafter"/>
</dbReference>
<dbReference type="GO" id="GO:0006417">
    <property type="term" value="P:regulation of translation"/>
    <property type="evidence" value="ECO:0007669"/>
    <property type="project" value="UniProtKB-KW"/>
</dbReference>
<dbReference type="InterPro" id="IPR015943">
    <property type="entry name" value="WD40/YVTN_repeat-like_dom_sf"/>
</dbReference>
<keyword evidence="4" id="KW-0853">WD repeat</keyword>
<protein>
    <recommendedName>
        <fullName evidence="2">Eukaryotic translation initiation factor 2A</fullName>
    </recommendedName>
</protein>
<evidence type="ECO:0000256" key="5">
    <source>
        <dbReference type="ARBA" id="ARBA00022737"/>
    </source>
</evidence>
<dbReference type="GO" id="GO:0003729">
    <property type="term" value="F:mRNA binding"/>
    <property type="evidence" value="ECO:0007669"/>
    <property type="project" value="TreeGrafter"/>
</dbReference>
<evidence type="ECO:0000313" key="10">
    <source>
        <dbReference type="EMBL" id="KAF4687423.1"/>
    </source>
</evidence>